<dbReference type="Proteomes" id="UP001279734">
    <property type="component" value="Unassembled WGS sequence"/>
</dbReference>
<reference evidence="1" key="1">
    <citation type="submission" date="2023-05" db="EMBL/GenBank/DDBJ databases">
        <title>Nepenthes gracilis genome sequencing.</title>
        <authorList>
            <person name="Fukushima K."/>
        </authorList>
    </citation>
    <scope>NUCLEOTIDE SEQUENCE</scope>
    <source>
        <strain evidence="1">SING2019-196</strain>
    </source>
</reference>
<sequence length="87" mass="8941">MKVIPITPVELFLLRGISVLMTGCDIAATVLELHDADGLAGSGVVRIALAVGGVEVPILLLAEAGAFTQLIALAVCVVDDVALYQIL</sequence>
<name>A0AAD3SZ70_NEPGR</name>
<keyword evidence="2" id="KW-1185">Reference proteome</keyword>
<accession>A0AAD3SZ70</accession>
<proteinExistence type="predicted"/>
<evidence type="ECO:0000313" key="1">
    <source>
        <dbReference type="EMBL" id="GMH19884.1"/>
    </source>
</evidence>
<gene>
    <name evidence="1" type="ORF">Nepgr_021725</name>
</gene>
<dbReference type="AlphaFoldDB" id="A0AAD3SZ70"/>
<evidence type="ECO:0000313" key="2">
    <source>
        <dbReference type="Proteomes" id="UP001279734"/>
    </source>
</evidence>
<organism evidence="1 2">
    <name type="scientific">Nepenthes gracilis</name>
    <name type="common">Slender pitcher plant</name>
    <dbReference type="NCBI Taxonomy" id="150966"/>
    <lineage>
        <taxon>Eukaryota</taxon>
        <taxon>Viridiplantae</taxon>
        <taxon>Streptophyta</taxon>
        <taxon>Embryophyta</taxon>
        <taxon>Tracheophyta</taxon>
        <taxon>Spermatophyta</taxon>
        <taxon>Magnoliopsida</taxon>
        <taxon>eudicotyledons</taxon>
        <taxon>Gunneridae</taxon>
        <taxon>Pentapetalae</taxon>
        <taxon>Caryophyllales</taxon>
        <taxon>Nepenthaceae</taxon>
        <taxon>Nepenthes</taxon>
    </lineage>
</organism>
<protein>
    <submittedName>
        <fullName evidence="1">Uncharacterized protein</fullName>
    </submittedName>
</protein>
<dbReference type="EMBL" id="BSYO01000021">
    <property type="protein sequence ID" value="GMH19884.1"/>
    <property type="molecule type" value="Genomic_DNA"/>
</dbReference>
<comment type="caution">
    <text evidence="1">The sequence shown here is derived from an EMBL/GenBank/DDBJ whole genome shotgun (WGS) entry which is preliminary data.</text>
</comment>